<dbReference type="SUPFAM" id="SSF48334">
    <property type="entry name" value="DNA repair protein MutS, domain III"/>
    <property type="match status" value="1"/>
</dbReference>
<dbReference type="InterPro" id="IPR045076">
    <property type="entry name" value="MutS"/>
</dbReference>
<dbReference type="PANTHER" id="PTHR11361">
    <property type="entry name" value="DNA MISMATCH REPAIR PROTEIN MUTS FAMILY MEMBER"/>
    <property type="match status" value="1"/>
</dbReference>
<dbReference type="InterPro" id="IPR027417">
    <property type="entry name" value="P-loop_NTPase"/>
</dbReference>
<dbReference type="PANTHER" id="PTHR11361:SF99">
    <property type="entry name" value="DNA MISMATCH REPAIR PROTEIN"/>
    <property type="match status" value="1"/>
</dbReference>
<dbReference type="SUPFAM" id="SSF52540">
    <property type="entry name" value="P-loop containing nucleoside triphosphate hydrolases"/>
    <property type="match status" value="1"/>
</dbReference>
<keyword evidence="3" id="KW-0238">DNA-binding</keyword>
<evidence type="ECO:0000313" key="6">
    <source>
        <dbReference type="Proteomes" id="UP000646484"/>
    </source>
</evidence>
<sequence>MGFRIDKQTLNDLAILSAGANKSVYEIFNRTHTRGGAKVLEEMFQYPLSEYDLVANRSAAIHYYQECGMEFPFRAAIFDAIEFYLDNTDTRSQLMSQNNTLEWKVKNLMGAETGYTWIQNGILGCLELLNTLNDFLNKTGSTDSKDVTEVNVNLKNLLDNEKWAWYAGKKKINYEEAVVYDRILRFEERENFRKILHYVYLMDVYIAVARVAKERGFAFASVLPAERNVLKIKGAFHPFLAKPIGNTIEVDENSNIIFLTGANMAGKSTFMKTFSIAIFLAHVGFPVPAEAMEFSVRNGMFTTINLPDNLSMGYSHFYAEVLRLKKVVMQLQQTKNLVIVFDELFRGTNVKDAYDATLAVTEAFAGVPNCLFLISTHIIEVGLVLKERCKNIRFVYLPTKMEGSKPVYTYRLAEGITNDRHGMIIINNERIIDIINGEGGKS</sequence>
<evidence type="ECO:0000313" key="5">
    <source>
        <dbReference type="EMBL" id="MBC5621311.1"/>
    </source>
</evidence>
<dbReference type="SMART" id="SM00534">
    <property type="entry name" value="MUTSac"/>
    <property type="match status" value="1"/>
</dbReference>
<dbReference type="EMBL" id="JACOOH010000004">
    <property type="protein sequence ID" value="MBC5621311.1"/>
    <property type="molecule type" value="Genomic_DNA"/>
</dbReference>
<dbReference type="Pfam" id="PF00488">
    <property type="entry name" value="MutS_V"/>
    <property type="match status" value="1"/>
</dbReference>
<evidence type="ECO:0000256" key="2">
    <source>
        <dbReference type="ARBA" id="ARBA00022840"/>
    </source>
</evidence>
<reference evidence="5 6" key="1">
    <citation type="submission" date="2020-08" db="EMBL/GenBank/DDBJ databases">
        <title>Genome public.</title>
        <authorList>
            <person name="Liu C."/>
            <person name="Sun Q."/>
        </authorList>
    </citation>
    <scope>NUCLEOTIDE SEQUENCE [LARGE SCALE GENOMIC DNA]</scope>
    <source>
        <strain evidence="5 6">NSJ-56</strain>
    </source>
</reference>
<name>A0ABR7D056_9BACT</name>
<feature type="domain" description="DNA mismatch repair proteins mutS family" evidence="4">
    <location>
        <begin position="254"/>
        <end position="440"/>
    </location>
</feature>
<dbReference type="RefSeq" id="WP_186975873.1">
    <property type="nucleotide sequence ID" value="NZ_JACOOH010000004.1"/>
</dbReference>
<gene>
    <name evidence="5" type="ORF">H8S64_09390</name>
</gene>
<dbReference type="Gene3D" id="3.40.50.300">
    <property type="entry name" value="P-loop containing nucleotide triphosphate hydrolases"/>
    <property type="match status" value="1"/>
</dbReference>
<keyword evidence="1" id="KW-0547">Nucleotide-binding</keyword>
<comment type="caution">
    <text evidence="5">The sequence shown here is derived from an EMBL/GenBank/DDBJ whole genome shotgun (WGS) entry which is preliminary data.</text>
</comment>
<accession>A0ABR7D056</accession>
<evidence type="ECO:0000259" key="4">
    <source>
        <dbReference type="SMART" id="SM00534"/>
    </source>
</evidence>
<dbReference type="InterPro" id="IPR000432">
    <property type="entry name" value="DNA_mismatch_repair_MutS_C"/>
</dbReference>
<protein>
    <submittedName>
        <fullName evidence="5">DNA mismatch repair protein</fullName>
    </submittedName>
</protein>
<organism evidence="5 6">
    <name type="scientific">Butyricimonas hominis</name>
    <dbReference type="NCBI Taxonomy" id="2763032"/>
    <lineage>
        <taxon>Bacteria</taxon>
        <taxon>Pseudomonadati</taxon>
        <taxon>Bacteroidota</taxon>
        <taxon>Bacteroidia</taxon>
        <taxon>Bacteroidales</taxon>
        <taxon>Odoribacteraceae</taxon>
        <taxon>Butyricimonas</taxon>
    </lineage>
</organism>
<keyword evidence="6" id="KW-1185">Reference proteome</keyword>
<dbReference type="Gene3D" id="1.10.1420.10">
    <property type="match status" value="1"/>
</dbReference>
<dbReference type="Proteomes" id="UP000646484">
    <property type="component" value="Unassembled WGS sequence"/>
</dbReference>
<evidence type="ECO:0000256" key="3">
    <source>
        <dbReference type="ARBA" id="ARBA00023125"/>
    </source>
</evidence>
<proteinExistence type="predicted"/>
<keyword evidence="2" id="KW-0067">ATP-binding</keyword>
<evidence type="ECO:0000256" key="1">
    <source>
        <dbReference type="ARBA" id="ARBA00022741"/>
    </source>
</evidence>
<dbReference type="InterPro" id="IPR036187">
    <property type="entry name" value="DNA_mismatch_repair_MutS_sf"/>
</dbReference>